<comment type="caution">
    <text evidence="4">The sequence shown here is derived from an EMBL/GenBank/DDBJ whole genome shotgun (WGS) entry which is preliminary data.</text>
</comment>
<gene>
    <name evidence="4" type="ORF">ACFSSB_15955</name>
</gene>
<feature type="signal peptide" evidence="3">
    <location>
        <begin position="1"/>
        <end position="23"/>
    </location>
</feature>
<feature type="chain" id="PRO_5045340292" evidence="3">
    <location>
        <begin position="24"/>
        <end position="208"/>
    </location>
</feature>
<keyword evidence="3" id="KW-0732">Signal</keyword>
<evidence type="ECO:0000313" key="4">
    <source>
        <dbReference type="EMBL" id="MFD2543822.1"/>
    </source>
</evidence>
<dbReference type="RefSeq" id="WP_379906118.1">
    <property type="nucleotide sequence ID" value="NZ_JBHULM010000045.1"/>
</dbReference>
<accession>A0ABW5K891</accession>
<organism evidence="4 5">
    <name type="scientific">Lacinutrix gracilariae</name>
    <dbReference type="NCBI Taxonomy" id="1747198"/>
    <lineage>
        <taxon>Bacteria</taxon>
        <taxon>Pseudomonadati</taxon>
        <taxon>Bacteroidota</taxon>
        <taxon>Flavobacteriia</taxon>
        <taxon>Flavobacteriales</taxon>
        <taxon>Flavobacteriaceae</taxon>
        <taxon>Lacinutrix</taxon>
    </lineage>
</organism>
<keyword evidence="2" id="KW-0472">Membrane</keyword>
<name>A0ABW5K891_9FLAO</name>
<keyword evidence="2" id="KW-1133">Transmembrane helix</keyword>
<evidence type="ECO:0000256" key="1">
    <source>
        <dbReference type="SAM" id="Coils"/>
    </source>
</evidence>
<dbReference type="Proteomes" id="UP001597467">
    <property type="component" value="Unassembled WGS sequence"/>
</dbReference>
<feature type="coiled-coil region" evidence="1">
    <location>
        <begin position="94"/>
        <end position="121"/>
    </location>
</feature>
<evidence type="ECO:0000256" key="3">
    <source>
        <dbReference type="SAM" id="SignalP"/>
    </source>
</evidence>
<feature type="transmembrane region" description="Helical" evidence="2">
    <location>
        <begin position="139"/>
        <end position="157"/>
    </location>
</feature>
<reference evidence="5" key="1">
    <citation type="journal article" date="2019" name="Int. J. Syst. Evol. Microbiol.">
        <title>The Global Catalogue of Microorganisms (GCM) 10K type strain sequencing project: providing services to taxonomists for standard genome sequencing and annotation.</title>
        <authorList>
            <consortium name="The Broad Institute Genomics Platform"/>
            <consortium name="The Broad Institute Genome Sequencing Center for Infectious Disease"/>
            <person name="Wu L."/>
            <person name="Ma J."/>
        </authorList>
    </citation>
    <scope>NUCLEOTIDE SEQUENCE [LARGE SCALE GENOMIC DNA]</scope>
    <source>
        <strain evidence="5">KCTC 42808</strain>
    </source>
</reference>
<evidence type="ECO:0000313" key="5">
    <source>
        <dbReference type="Proteomes" id="UP001597467"/>
    </source>
</evidence>
<proteinExistence type="predicted"/>
<protein>
    <submittedName>
        <fullName evidence="4">tRNA (Guanine-N1)-methyltransferase</fullName>
    </submittedName>
</protein>
<evidence type="ECO:0000256" key="2">
    <source>
        <dbReference type="SAM" id="Phobius"/>
    </source>
</evidence>
<keyword evidence="5" id="KW-1185">Reference proteome</keyword>
<feature type="coiled-coil region" evidence="1">
    <location>
        <begin position="166"/>
        <end position="208"/>
    </location>
</feature>
<sequence length="208" mass="23812">MNSSKFIIILFISLFCSTFNAQAQNDKDKENLSLSTGTINEQFEYILKKSGNFKGTNGQPYEAVKRSMFLTLQAHTIDSLKTIHKNLAETQTVVKNQAKEIETLKTSLSNTQDTLAKTNEEKDSMSLFGILMSKSGYNVLMWSIIAGLLALLLFFIYKFKNSNAITKEANKSLAEIEEEFEEHRKIALEREQKVRRQLQDELNKQKKQ</sequence>
<dbReference type="EMBL" id="JBHULM010000045">
    <property type="protein sequence ID" value="MFD2543822.1"/>
    <property type="molecule type" value="Genomic_DNA"/>
</dbReference>
<keyword evidence="2" id="KW-0812">Transmembrane</keyword>
<keyword evidence="1" id="KW-0175">Coiled coil</keyword>